<dbReference type="EMBL" id="QSTI01000031">
    <property type="protein sequence ID" value="RGM44746.1"/>
    <property type="molecule type" value="Genomic_DNA"/>
</dbReference>
<dbReference type="Gene3D" id="1.10.260.40">
    <property type="entry name" value="lambda repressor-like DNA-binding domains"/>
    <property type="match status" value="1"/>
</dbReference>
<dbReference type="InterPro" id="IPR001387">
    <property type="entry name" value="Cro/C1-type_HTH"/>
</dbReference>
<dbReference type="Proteomes" id="UP000261052">
    <property type="component" value="Unassembled WGS sequence"/>
</dbReference>
<dbReference type="AlphaFoldDB" id="A0A3E4M389"/>
<evidence type="ECO:0000313" key="7">
    <source>
        <dbReference type="Proteomes" id="UP000284296"/>
    </source>
</evidence>
<organism evidence="2 6">
    <name type="scientific">Agathobacter rectalis</name>
    <dbReference type="NCBI Taxonomy" id="39491"/>
    <lineage>
        <taxon>Bacteria</taxon>
        <taxon>Bacillati</taxon>
        <taxon>Bacillota</taxon>
        <taxon>Clostridia</taxon>
        <taxon>Lachnospirales</taxon>
        <taxon>Lachnospiraceae</taxon>
        <taxon>Agathobacter</taxon>
    </lineage>
</organism>
<dbReference type="EMBL" id="QRXG01000008">
    <property type="protein sequence ID" value="RGT81906.1"/>
    <property type="molecule type" value="Genomic_DNA"/>
</dbReference>
<dbReference type="SUPFAM" id="SSF47413">
    <property type="entry name" value="lambda repressor-like DNA-binding domains"/>
    <property type="match status" value="1"/>
</dbReference>
<protein>
    <submittedName>
        <fullName evidence="2">XRE family transcriptional regulator</fullName>
    </submittedName>
</protein>
<dbReference type="PROSITE" id="PS50943">
    <property type="entry name" value="HTH_CROC1"/>
    <property type="match status" value="1"/>
</dbReference>
<dbReference type="SMART" id="SM00530">
    <property type="entry name" value="HTH_XRE"/>
    <property type="match status" value="1"/>
</dbReference>
<feature type="domain" description="HTH cro/C1-type" evidence="1">
    <location>
        <begin position="32"/>
        <end position="85"/>
    </location>
</feature>
<dbReference type="Proteomes" id="UP000284296">
    <property type="component" value="Unassembled WGS sequence"/>
</dbReference>
<name>A0A3E4M389_9FIRM</name>
<evidence type="ECO:0000259" key="1">
    <source>
        <dbReference type="PROSITE" id="PS50943"/>
    </source>
</evidence>
<evidence type="ECO:0000313" key="4">
    <source>
        <dbReference type="EMBL" id="RGT81906.1"/>
    </source>
</evidence>
<evidence type="ECO:0000313" key="2">
    <source>
        <dbReference type="EMBL" id="RGK43772.1"/>
    </source>
</evidence>
<reference evidence="5 6" key="1">
    <citation type="submission" date="2018-08" db="EMBL/GenBank/DDBJ databases">
        <title>A genome reference for cultivated species of the human gut microbiota.</title>
        <authorList>
            <person name="Zou Y."/>
            <person name="Xue W."/>
            <person name="Luo G."/>
        </authorList>
    </citation>
    <scope>NUCLEOTIDE SEQUENCE [LARGE SCALE GENOMIC DNA]</scope>
    <source>
        <strain evidence="4 7">AF18-16LB</strain>
        <strain evidence="3 5">OM08-12AT</strain>
        <strain evidence="2 6">TF11-15AC</strain>
    </source>
</reference>
<evidence type="ECO:0000313" key="3">
    <source>
        <dbReference type="EMBL" id="RGM44746.1"/>
    </source>
</evidence>
<proteinExistence type="predicted"/>
<sequence length="93" mass="10468">MCRISAYNKKCALKVHIEKERRNKMKINVFKMQILMGERGLTIKKLAELSGVSRQTISCIISGKGCTPHVAYKIATALDQELSQIVKEDMENG</sequence>
<dbReference type="CDD" id="cd00093">
    <property type="entry name" value="HTH_XRE"/>
    <property type="match status" value="1"/>
</dbReference>
<dbReference type="EMBL" id="QSQP01000005">
    <property type="protein sequence ID" value="RGK43772.1"/>
    <property type="molecule type" value="Genomic_DNA"/>
</dbReference>
<accession>A0A3E4M389</accession>
<dbReference type="GO" id="GO:0003677">
    <property type="term" value="F:DNA binding"/>
    <property type="evidence" value="ECO:0007669"/>
    <property type="project" value="InterPro"/>
</dbReference>
<dbReference type="InterPro" id="IPR010982">
    <property type="entry name" value="Lambda_DNA-bd_dom_sf"/>
</dbReference>
<gene>
    <name evidence="4" type="ORF">DWX06_06415</name>
    <name evidence="3" type="ORF">DXC13_13920</name>
    <name evidence="2" type="ORF">DXD13_04935</name>
</gene>
<dbReference type="Proteomes" id="UP000260717">
    <property type="component" value="Unassembled WGS sequence"/>
</dbReference>
<evidence type="ECO:0000313" key="5">
    <source>
        <dbReference type="Proteomes" id="UP000260717"/>
    </source>
</evidence>
<dbReference type="Pfam" id="PF01381">
    <property type="entry name" value="HTH_3"/>
    <property type="match status" value="1"/>
</dbReference>
<evidence type="ECO:0000313" key="6">
    <source>
        <dbReference type="Proteomes" id="UP000261052"/>
    </source>
</evidence>
<comment type="caution">
    <text evidence="2">The sequence shown here is derived from an EMBL/GenBank/DDBJ whole genome shotgun (WGS) entry which is preliminary data.</text>
</comment>